<evidence type="ECO:0000313" key="12">
    <source>
        <dbReference type="EMBL" id="MCY0965490.1"/>
    </source>
</evidence>
<dbReference type="InterPro" id="IPR007690">
    <property type="entry name" value="T2SS_GspM"/>
</dbReference>
<dbReference type="Pfam" id="PF04612">
    <property type="entry name" value="T2SSM"/>
    <property type="match status" value="1"/>
</dbReference>
<feature type="transmembrane region" description="Helical" evidence="11">
    <location>
        <begin position="35"/>
        <end position="57"/>
    </location>
</feature>
<keyword evidence="3 10" id="KW-0813">Transport</keyword>
<sequence>MNRPDIQQIRQQVLAQPTVQQALNWYQALAPRDRLIVKAVAGLAAIALVFVLVYAPLLRSHQQLEQDLARKLDTWELIAGNAHRFGDAAADAPDTGAPVLPRVSQSARQAGIKLDRFEQDGKDVRIWIDRVSFDAFIAWVEQLQAREGIVVSQITIDSTNGPGWVNVRATLSPG</sequence>
<organism evidence="12 13">
    <name type="scientific">Parathalassolituus penaei</name>
    <dbReference type="NCBI Taxonomy" id="2997323"/>
    <lineage>
        <taxon>Bacteria</taxon>
        <taxon>Pseudomonadati</taxon>
        <taxon>Pseudomonadota</taxon>
        <taxon>Gammaproteobacteria</taxon>
        <taxon>Oceanospirillales</taxon>
        <taxon>Oceanospirillaceae</taxon>
        <taxon>Parathalassolituus</taxon>
    </lineage>
</organism>
<evidence type="ECO:0000256" key="11">
    <source>
        <dbReference type="SAM" id="Phobius"/>
    </source>
</evidence>
<evidence type="ECO:0000256" key="3">
    <source>
        <dbReference type="ARBA" id="ARBA00022448"/>
    </source>
</evidence>
<evidence type="ECO:0000256" key="10">
    <source>
        <dbReference type="PIRNR" id="PIRNR006291"/>
    </source>
</evidence>
<evidence type="ECO:0000256" key="6">
    <source>
        <dbReference type="ARBA" id="ARBA00022692"/>
    </source>
</evidence>
<keyword evidence="7 10" id="KW-0653">Protein transport</keyword>
<dbReference type="EMBL" id="JAPNOA010000026">
    <property type="protein sequence ID" value="MCY0965490.1"/>
    <property type="molecule type" value="Genomic_DNA"/>
</dbReference>
<keyword evidence="5 10" id="KW-0997">Cell inner membrane</keyword>
<dbReference type="InterPro" id="IPR023229">
    <property type="entry name" value="T2SS_M_periplasmic_sf"/>
</dbReference>
<dbReference type="GO" id="GO:0015628">
    <property type="term" value="P:protein secretion by the type II secretion system"/>
    <property type="evidence" value="ECO:0007669"/>
    <property type="project" value="InterPro"/>
</dbReference>
<evidence type="ECO:0000313" key="13">
    <source>
        <dbReference type="Proteomes" id="UP001150830"/>
    </source>
</evidence>
<dbReference type="GO" id="GO:0005886">
    <property type="term" value="C:plasma membrane"/>
    <property type="evidence" value="ECO:0007669"/>
    <property type="project" value="UniProtKB-SubCell"/>
</dbReference>
<accession>A0A9X3EE17</accession>
<keyword evidence="13" id="KW-1185">Reference proteome</keyword>
<keyword evidence="6 11" id="KW-0812">Transmembrane</keyword>
<dbReference type="Gene3D" id="3.30.1360.100">
    <property type="entry name" value="General secretion pathway protein M, EpsM"/>
    <property type="match status" value="1"/>
</dbReference>
<dbReference type="PIRSF" id="PIRSF006291">
    <property type="entry name" value="GspM"/>
    <property type="match status" value="1"/>
</dbReference>
<keyword evidence="9 10" id="KW-0472">Membrane</keyword>
<protein>
    <recommendedName>
        <fullName evidence="10">Type II secretion system protein M</fullName>
        <shortName evidence="10">T2SS protein M</shortName>
    </recommendedName>
    <alternativeName>
        <fullName evidence="10">General secretion pathway protein M</fullName>
    </alternativeName>
</protein>
<gene>
    <name evidence="12" type="ORF">OUO13_09845</name>
</gene>
<evidence type="ECO:0000256" key="2">
    <source>
        <dbReference type="ARBA" id="ARBA00010637"/>
    </source>
</evidence>
<reference evidence="12" key="1">
    <citation type="submission" date="2022-11" db="EMBL/GenBank/DDBJ databases">
        <title>Parathalassolutuus dongxingensis gen. nov., sp. nov., a novel member of family Oceanospirillaceae isolated from a coastal shrimp pond in Guangxi, China.</title>
        <authorList>
            <person name="Chen H."/>
        </authorList>
    </citation>
    <scope>NUCLEOTIDE SEQUENCE</scope>
    <source>
        <strain evidence="12">G-43</strain>
    </source>
</reference>
<evidence type="ECO:0000256" key="5">
    <source>
        <dbReference type="ARBA" id="ARBA00022519"/>
    </source>
</evidence>
<evidence type="ECO:0000256" key="4">
    <source>
        <dbReference type="ARBA" id="ARBA00022475"/>
    </source>
</evidence>
<evidence type="ECO:0000256" key="9">
    <source>
        <dbReference type="ARBA" id="ARBA00023136"/>
    </source>
</evidence>
<comment type="function">
    <text evidence="10">Inner membrane component of the type II secretion system required for the energy-dependent secretion of extracellular factors such as proteases and toxins from the periplasm.</text>
</comment>
<dbReference type="AlphaFoldDB" id="A0A9X3EE17"/>
<keyword evidence="4 10" id="KW-1003">Cell membrane</keyword>
<evidence type="ECO:0000256" key="7">
    <source>
        <dbReference type="ARBA" id="ARBA00022927"/>
    </source>
</evidence>
<name>A0A9X3EE17_9GAMM</name>
<keyword evidence="8 11" id="KW-1133">Transmembrane helix</keyword>
<evidence type="ECO:0000256" key="8">
    <source>
        <dbReference type="ARBA" id="ARBA00022989"/>
    </source>
</evidence>
<comment type="similarity">
    <text evidence="2 10">Belongs to the GSP M family.</text>
</comment>
<dbReference type="SUPFAM" id="SSF103054">
    <property type="entry name" value="General secretion pathway protein M, EpsM"/>
    <property type="match status" value="1"/>
</dbReference>
<evidence type="ECO:0000256" key="1">
    <source>
        <dbReference type="ARBA" id="ARBA00004377"/>
    </source>
</evidence>
<comment type="caution">
    <text evidence="12">The sequence shown here is derived from an EMBL/GenBank/DDBJ whole genome shotgun (WGS) entry which is preliminary data.</text>
</comment>
<dbReference type="RefSeq" id="WP_283173701.1">
    <property type="nucleotide sequence ID" value="NZ_JAPNOA010000026.1"/>
</dbReference>
<dbReference type="GO" id="GO:0015627">
    <property type="term" value="C:type II protein secretion system complex"/>
    <property type="evidence" value="ECO:0007669"/>
    <property type="project" value="InterPro"/>
</dbReference>
<dbReference type="Proteomes" id="UP001150830">
    <property type="component" value="Unassembled WGS sequence"/>
</dbReference>
<comment type="subcellular location">
    <subcellularLocation>
        <location evidence="1">Cell inner membrane</location>
        <topology evidence="1">Single-pass membrane protein</topology>
    </subcellularLocation>
</comment>
<proteinExistence type="inferred from homology"/>